<proteinExistence type="predicted"/>
<reference evidence="1 2" key="1">
    <citation type="submission" date="2014-04" db="EMBL/GenBank/DDBJ databases">
        <authorList>
            <consortium name="DOE Joint Genome Institute"/>
            <person name="Kuo A."/>
            <person name="Gay G."/>
            <person name="Dore J."/>
            <person name="Kohler A."/>
            <person name="Nagy L.G."/>
            <person name="Floudas D."/>
            <person name="Copeland A."/>
            <person name="Barry K.W."/>
            <person name="Cichocki N."/>
            <person name="Veneault-Fourrey C."/>
            <person name="LaButti K."/>
            <person name="Lindquist E.A."/>
            <person name="Lipzen A."/>
            <person name="Lundell T."/>
            <person name="Morin E."/>
            <person name="Murat C."/>
            <person name="Sun H."/>
            <person name="Tunlid A."/>
            <person name="Henrissat B."/>
            <person name="Grigoriev I.V."/>
            <person name="Hibbett D.S."/>
            <person name="Martin F."/>
            <person name="Nordberg H.P."/>
            <person name="Cantor M.N."/>
            <person name="Hua S.X."/>
        </authorList>
    </citation>
    <scope>NUCLEOTIDE SEQUENCE [LARGE SCALE GENOMIC DNA]</scope>
    <source>
        <strain evidence="2">h7</strain>
    </source>
</reference>
<dbReference type="HOGENOM" id="CLU_2996709_0_0_1"/>
<reference evidence="2" key="2">
    <citation type="submission" date="2015-01" db="EMBL/GenBank/DDBJ databases">
        <title>Evolutionary Origins and Diversification of the Mycorrhizal Mutualists.</title>
        <authorList>
            <consortium name="DOE Joint Genome Institute"/>
            <consortium name="Mycorrhizal Genomics Consortium"/>
            <person name="Kohler A."/>
            <person name="Kuo A."/>
            <person name="Nagy L.G."/>
            <person name="Floudas D."/>
            <person name="Copeland A."/>
            <person name="Barry K.W."/>
            <person name="Cichocki N."/>
            <person name="Veneault-Fourrey C."/>
            <person name="LaButti K."/>
            <person name="Lindquist E.A."/>
            <person name="Lipzen A."/>
            <person name="Lundell T."/>
            <person name="Morin E."/>
            <person name="Murat C."/>
            <person name="Riley R."/>
            <person name="Ohm R."/>
            <person name="Sun H."/>
            <person name="Tunlid A."/>
            <person name="Henrissat B."/>
            <person name="Grigoriev I.V."/>
            <person name="Hibbett D.S."/>
            <person name="Martin F."/>
        </authorList>
    </citation>
    <scope>NUCLEOTIDE SEQUENCE [LARGE SCALE GENOMIC DNA]</scope>
    <source>
        <strain evidence="2">h7</strain>
    </source>
</reference>
<sequence length="57" mass="6228">MEQAYLVPSSSHSLGSQYSILHSALGIPNITLKVMDRDLFALSEVQSRLLHAFRGAA</sequence>
<organism evidence="1 2">
    <name type="scientific">Hebeloma cylindrosporum</name>
    <dbReference type="NCBI Taxonomy" id="76867"/>
    <lineage>
        <taxon>Eukaryota</taxon>
        <taxon>Fungi</taxon>
        <taxon>Dikarya</taxon>
        <taxon>Basidiomycota</taxon>
        <taxon>Agaricomycotina</taxon>
        <taxon>Agaricomycetes</taxon>
        <taxon>Agaricomycetidae</taxon>
        <taxon>Agaricales</taxon>
        <taxon>Agaricineae</taxon>
        <taxon>Hymenogastraceae</taxon>
        <taxon>Hebeloma</taxon>
    </lineage>
</organism>
<evidence type="ECO:0000313" key="2">
    <source>
        <dbReference type="Proteomes" id="UP000053424"/>
    </source>
</evidence>
<gene>
    <name evidence="1" type="ORF">M413DRAFT_440606</name>
</gene>
<protein>
    <submittedName>
        <fullName evidence="1">Uncharacterized protein</fullName>
    </submittedName>
</protein>
<name>A0A0C3CT46_HEBCY</name>
<accession>A0A0C3CT46</accession>
<dbReference type="Proteomes" id="UP000053424">
    <property type="component" value="Unassembled WGS sequence"/>
</dbReference>
<dbReference type="EMBL" id="KN831770">
    <property type="protein sequence ID" value="KIM47061.1"/>
    <property type="molecule type" value="Genomic_DNA"/>
</dbReference>
<dbReference type="AlphaFoldDB" id="A0A0C3CT46"/>
<keyword evidence="2" id="KW-1185">Reference proteome</keyword>
<evidence type="ECO:0000313" key="1">
    <source>
        <dbReference type="EMBL" id="KIM47061.1"/>
    </source>
</evidence>